<reference evidence="2 3" key="1">
    <citation type="submission" date="2018-06" db="EMBL/GenBank/DDBJ databases">
        <authorList>
            <consortium name="Pathogen Informatics"/>
            <person name="Doyle S."/>
        </authorList>
    </citation>
    <scope>NUCLEOTIDE SEQUENCE [LARGE SCALE GENOMIC DNA]</scope>
    <source>
        <strain evidence="2 3">NCTC13645</strain>
    </source>
</reference>
<evidence type="ECO:0000256" key="1">
    <source>
        <dbReference type="SAM" id="Phobius"/>
    </source>
</evidence>
<sequence length="60" mass="6759">METENAQSNSDNNTDKLISDLNLSLERTTKLIERSDTKASIMITALSIIFGIIFRDSLLR</sequence>
<keyword evidence="1" id="KW-1133">Transmembrane helix</keyword>
<dbReference type="Proteomes" id="UP000254621">
    <property type="component" value="Unassembled WGS sequence"/>
</dbReference>
<evidence type="ECO:0000313" key="3">
    <source>
        <dbReference type="Proteomes" id="UP000254621"/>
    </source>
</evidence>
<accession>A0A380NXE5</accession>
<gene>
    <name evidence="2" type="ORF">NCTC13645_00220</name>
</gene>
<name>A0A380NXE5_WEIVI</name>
<dbReference type="EMBL" id="UHIV01000001">
    <property type="protein sequence ID" value="SUP52335.1"/>
    <property type="molecule type" value="Genomic_DNA"/>
</dbReference>
<keyword evidence="1" id="KW-0472">Membrane</keyword>
<protein>
    <submittedName>
        <fullName evidence="2">Uncharacterized protein</fullName>
    </submittedName>
</protein>
<proteinExistence type="predicted"/>
<feature type="transmembrane region" description="Helical" evidence="1">
    <location>
        <begin position="39"/>
        <end position="58"/>
    </location>
</feature>
<organism evidence="2 3">
    <name type="scientific">Weissella viridescens</name>
    <name type="common">Lactobacillus viridescens</name>
    <dbReference type="NCBI Taxonomy" id="1629"/>
    <lineage>
        <taxon>Bacteria</taxon>
        <taxon>Bacillati</taxon>
        <taxon>Bacillota</taxon>
        <taxon>Bacilli</taxon>
        <taxon>Lactobacillales</taxon>
        <taxon>Lactobacillaceae</taxon>
        <taxon>Weissella</taxon>
    </lineage>
</organism>
<keyword evidence="1" id="KW-0812">Transmembrane</keyword>
<dbReference type="AlphaFoldDB" id="A0A380NXE5"/>
<evidence type="ECO:0000313" key="2">
    <source>
        <dbReference type="EMBL" id="SUP52335.1"/>
    </source>
</evidence>